<sequence length="246" mass="28558">MSDFFPDAGAGLERLTGYTNYNRWVHDFRTIAEYKMVWELISQGRANNGQEPAGSAKLMFALGLLKYWVDPAIRECLYQFNDAHEAWKYLEKRYKMDDGLVIKLATKSIQNLQLKRSHTVTEYVKQLELLRHRIVGAGGRFSDAEMIKKVATDLSPVDYWMFLSRPDIARILATARSTNKTPVSNNLDGEPLMSDLLREFTWELVIFELEHKWADGKVTIEKGEVTEHKAKREETKDAKEDREMKY</sequence>
<reference evidence="2 3" key="1">
    <citation type="submission" date="2013-03" db="EMBL/GenBank/DDBJ databases">
        <title>The Genome Sequence of Cladophialophora psammophila CBS 110553.</title>
        <authorList>
            <consortium name="The Broad Institute Genomics Platform"/>
            <person name="Cuomo C."/>
            <person name="de Hoog S."/>
            <person name="Gorbushina A."/>
            <person name="Walker B."/>
            <person name="Young S.K."/>
            <person name="Zeng Q."/>
            <person name="Gargeya S."/>
            <person name="Fitzgerald M."/>
            <person name="Haas B."/>
            <person name="Abouelleil A."/>
            <person name="Allen A.W."/>
            <person name="Alvarado L."/>
            <person name="Arachchi H.M."/>
            <person name="Berlin A.M."/>
            <person name="Chapman S.B."/>
            <person name="Gainer-Dewar J."/>
            <person name="Goldberg J."/>
            <person name="Griggs A."/>
            <person name="Gujja S."/>
            <person name="Hansen M."/>
            <person name="Howarth C."/>
            <person name="Imamovic A."/>
            <person name="Ireland A."/>
            <person name="Larimer J."/>
            <person name="McCowan C."/>
            <person name="Murphy C."/>
            <person name="Pearson M."/>
            <person name="Poon T.W."/>
            <person name="Priest M."/>
            <person name="Roberts A."/>
            <person name="Saif S."/>
            <person name="Shea T."/>
            <person name="Sisk P."/>
            <person name="Sykes S."/>
            <person name="Wortman J."/>
            <person name="Nusbaum C."/>
            <person name="Birren B."/>
        </authorList>
    </citation>
    <scope>NUCLEOTIDE SEQUENCE [LARGE SCALE GENOMIC DNA]</scope>
    <source>
        <strain evidence="2 3">CBS 110553</strain>
    </source>
</reference>
<dbReference type="EMBL" id="AMGX01000025">
    <property type="protein sequence ID" value="EXJ63643.1"/>
    <property type="molecule type" value="Genomic_DNA"/>
</dbReference>
<keyword evidence="3" id="KW-1185">Reference proteome</keyword>
<dbReference type="Proteomes" id="UP000019471">
    <property type="component" value="Unassembled WGS sequence"/>
</dbReference>
<dbReference type="RefSeq" id="XP_007750166.1">
    <property type="nucleotide sequence ID" value="XM_007751976.1"/>
</dbReference>
<proteinExistence type="predicted"/>
<protein>
    <submittedName>
        <fullName evidence="2">Uncharacterized protein</fullName>
    </submittedName>
</protein>
<gene>
    <name evidence="2" type="ORF">A1O5_11404</name>
</gene>
<dbReference type="GeneID" id="19196093"/>
<feature type="region of interest" description="Disordered" evidence="1">
    <location>
        <begin position="224"/>
        <end position="246"/>
    </location>
</feature>
<comment type="caution">
    <text evidence="2">The sequence shown here is derived from an EMBL/GenBank/DDBJ whole genome shotgun (WGS) entry which is preliminary data.</text>
</comment>
<name>W9W6P9_9EURO</name>
<accession>W9W6P9</accession>
<evidence type="ECO:0000256" key="1">
    <source>
        <dbReference type="SAM" id="MobiDB-lite"/>
    </source>
</evidence>
<dbReference type="HOGENOM" id="CLU_1128963_0_0_1"/>
<evidence type="ECO:0000313" key="2">
    <source>
        <dbReference type="EMBL" id="EXJ63643.1"/>
    </source>
</evidence>
<organism evidence="2 3">
    <name type="scientific">Cladophialophora psammophila CBS 110553</name>
    <dbReference type="NCBI Taxonomy" id="1182543"/>
    <lineage>
        <taxon>Eukaryota</taxon>
        <taxon>Fungi</taxon>
        <taxon>Dikarya</taxon>
        <taxon>Ascomycota</taxon>
        <taxon>Pezizomycotina</taxon>
        <taxon>Eurotiomycetes</taxon>
        <taxon>Chaetothyriomycetidae</taxon>
        <taxon>Chaetothyriales</taxon>
        <taxon>Herpotrichiellaceae</taxon>
        <taxon>Cladophialophora</taxon>
    </lineage>
</organism>
<dbReference type="OrthoDB" id="10281960at2759"/>
<dbReference type="AlphaFoldDB" id="W9W6P9"/>
<evidence type="ECO:0000313" key="3">
    <source>
        <dbReference type="Proteomes" id="UP000019471"/>
    </source>
</evidence>